<feature type="domain" description="DUF4216" evidence="2">
    <location>
        <begin position="886"/>
        <end position="958"/>
    </location>
</feature>
<dbReference type="InterPro" id="IPR004242">
    <property type="entry name" value="Transposase_21"/>
</dbReference>
<evidence type="ECO:0000259" key="2">
    <source>
        <dbReference type="Pfam" id="PF13952"/>
    </source>
</evidence>
<dbReference type="Proteomes" id="UP000000763">
    <property type="component" value="Chromosome 4"/>
</dbReference>
<protein>
    <submittedName>
        <fullName evidence="6">OSJNBa0028M15.5 protein</fullName>
    </submittedName>
    <submittedName>
        <fullName evidence="5">OSJNBa0065B15.15 protein</fullName>
    </submittedName>
</protein>
<feature type="region of interest" description="Disordered" evidence="1">
    <location>
        <begin position="124"/>
        <end position="145"/>
    </location>
</feature>
<reference evidence="7" key="3">
    <citation type="journal article" date="2005" name="Nature">
        <title>The map-based sequence of the rice genome.</title>
        <authorList>
            <consortium name="International rice genome sequencing project (IRGSP)"/>
            <person name="Matsumoto T."/>
            <person name="Wu J."/>
            <person name="Kanamori H."/>
            <person name="Katayose Y."/>
            <person name="Fujisawa M."/>
            <person name="Namiki N."/>
            <person name="Mizuno H."/>
            <person name="Yamamoto K."/>
            <person name="Antonio B.A."/>
            <person name="Baba T."/>
            <person name="Sakata K."/>
            <person name="Nagamura Y."/>
            <person name="Aoki H."/>
            <person name="Arikawa K."/>
            <person name="Arita K."/>
            <person name="Bito T."/>
            <person name="Chiden Y."/>
            <person name="Fujitsuka N."/>
            <person name="Fukunaka R."/>
            <person name="Hamada M."/>
            <person name="Harada C."/>
            <person name="Hayashi A."/>
            <person name="Hijishita S."/>
            <person name="Honda M."/>
            <person name="Hosokawa S."/>
            <person name="Ichikawa Y."/>
            <person name="Idonuma A."/>
            <person name="Iijima M."/>
            <person name="Ikeda M."/>
            <person name="Ikeno M."/>
            <person name="Ito K."/>
            <person name="Ito S."/>
            <person name="Ito T."/>
            <person name="Ito Y."/>
            <person name="Ito Y."/>
            <person name="Iwabuchi A."/>
            <person name="Kamiya K."/>
            <person name="Karasawa W."/>
            <person name="Kurita K."/>
            <person name="Katagiri S."/>
            <person name="Kikuta A."/>
            <person name="Kobayashi H."/>
            <person name="Kobayashi N."/>
            <person name="Machita K."/>
            <person name="Maehara T."/>
            <person name="Masukawa M."/>
            <person name="Mizubayashi T."/>
            <person name="Mukai Y."/>
            <person name="Nagasaki H."/>
            <person name="Nagata Y."/>
            <person name="Naito S."/>
            <person name="Nakashima M."/>
            <person name="Nakama Y."/>
            <person name="Nakamichi Y."/>
            <person name="Nakamura M."/>
            <person name="Meguro A."/>
            <person name="Negishi M."/>
            <person name="Ohta I."/>
            <person name="Ohta T."/>
            <person name="Okamoto M."/>
            <person name="Ono N."/>
            <person name="Saji S."/>
            <person name="Sakaguchi M."/>
            <person name="Sakai K."/>
            <person name="Shibata M."/>
            <person name="Shimokawa T."/>
            <person name="Song J."/>
            <person name="Takazaki Y."/>
            <person name="Terasawa K."/>
            <person name="Tsugane M."/>
            <person name="Tsuji K."/>
            <person name="Ueda S."/>
            <person name="Waki K."/>
            <person name="Yamagata H."/>
            <person name="Yamamoto M."/>
            <person name="Yamamoto S."/>
            <person name="Yamane H."/>
            <person name="Yoshiki S."/>
            <person name="Yoshihara R."/>
            <person name="Yukawa K."/>
            <person name="Zhong H."/>
            <person name="Yano M."/>
            <person name="Yuan Q."/>
            <person name="Ouyang S."/>
            <person name="Liu J."/>
            <person name="Jones K.M."/>
            <person name="Gansberger K."/>
            <person name="Moffat K."/>
            <person name="Hill J."/>
            <person name="Bera J."/>
            <person name="Fadrosh D."/>
            <person name="Jin S."/>
            <person name="Johri S."/>
            <person name="Kim M."/>
            <person name="Overton L."/>
            <person name="Reardon M."/>
            <person name="Tsitrin T."/>
            <person name="Vuong H."/>
            <person name="Weaver B."/>
            <person name="Ciecko A."/>
            <person name="Tallon L."/>
            <person name="Jackson J."/>
            <person name="Pai G."/>
            <person name="Aken S.V."/>
            <person name="Utterback T."/>
            <person name="Reidmuller S."/>
            <person name="Feldblyum T."/>
            <person name="Hsiao J."/>
            <person name="Zismann V."/>
            <person name="Iobst S."/>
            <person name="de Vazeille A.R."/>
            <person name="Buell C.R."/>
            <person name="Ying K."/>
            <person name="Li Y."/>
            <person name="Lu T."/>
            <person name="Huang Y."/>
            <person name="Zhao Q."/>
            <person name="Feng Q."/>
            <person name="Zhang L."/>
            <person name="Zhu J."/>
            <person name="Weng Q."/>
            <person name="Mu J."/>
            <person name="Lu Y."/>
            <person name="Fan D."/>
            <person name="Liu Y."/>
            <person name="Guan J."/>
            <person name="Zhang Y."/>
            <person name="Yu S."/>
            <person name="Liu X."/>
            <person name="Zhang Y."/>
            <person name="Hong G."/>
            <person name="Han B."/>
            <person name="Choisne N."/>
            <person name="Demange N."/>
            <person name="Orjeda G."/>
            <person name="Samain S."/>
            <person name="Cattolico L."/>
            <person name="Pelletier E."/>
            <person name="Couloux A."/>
            <person name="Segurens B."/>
            <person name="Wincker P."/>
            <person name="D'Hont A."/>
            <person name="Scarpelli C."/>
            <person name="Weissenbach J."/>
            <person name="Salanoubat M."/>
            <person name="Quetier F."/>
            <person name="Yu Y."/>
            <person name="Kim H.R."/>
            <person name="Rambo T."/>
            <person name="Currie J."/>
            <person name="Collura K."/>
            <person name="Luo M."/>
            <person name="Yang T."/>
            <person name="Ammiraju J.S.S."/>
            <person name="Engler F."/>
            <person name="Soderlund C."/>
            <person name="Wing R.A."/>
            <person name="Palmer L.E."/>
            <person name="de la Bastide M."/>
            <person name="Spiegel L."/>
            <person name="Nascimento L."/>
            <person name="Zutavern T."/>
            <person name="O'Shaughnessy A."/>
            <person name="Dike S."/>
            <person name="Dedhia N."/>
            <person name="Preston R."/>
            <person name="Balija V."/>
            <person name="McCombie W.R."/>
            <person name="Chow T."/>
            <person name="Chen H."/>
            <person name="Chung M."/>
            <person name="Chen C."/>
            <person name="Shaw J."/>
            <person name="Wu H."/>
            <person name="Hsiao K."/>
            <person name="Chao Y."/>
            <person name="Chu M."/>
            <person name="Cheng C."/>
            <person name="Hour A."/>
            <person name="Lee P."/>
            <person name="Lin S."/>
            <person name="Lin Y."/>
            <person name="Liou J."/>
            <person name="Liu S."/>
            <person name="Hsing Y."/>
            <person name="Raghuvanshi S."/>
            <person name="Mohanty A."/>
            <person name="Bharti A.K."/>
            <person name="Gaur A."/>
            <person name="Gupta V."/>
            <person name="Kumar D."/>
            <person name="Ravi V."/>
            <person name="Vij S."/>
            <person name="Kapur A."/>
            <person name="Khurana P."/>
            <person name="Khurana P."/>
            <person name="Khurana J.P."/>
            <person name="Tyagi A.K."/>
            <person name="Gaikwad K."/>
            <person name="Singh A."/>
            <person name="Dalal V."/>
            <person name="Srivastava S."/>
            <person name="Dixit A."/>
            <person name="Pal A.K."/>
            <person name="Ghazi I.A."/>
            <person name="Yadav M."/>
            <person name="Pandit A."/>
            <person name="Bhargava A."/>
            <person name="Sureshbabu K."/>
            <person name="Batra K."/>
            <person name="Sharma T.R."/>
            <person name="Mohapatra T."/>
            <person name="Singh N.K."/>
            <person name="Messing J."/>
            <person name="Nelson A.B."/>
            <person name="Fuks G."/>
            <person name="Kavchok S."/>
            <person name="Keizer G."/>
            <person name="Linton E."/>
            <person name="Llaca V."/>
            <person name="Song R."/>
            <person name="Tanyolac B."/>
            <person name="Young S."/>
            <person name="Ho-Il K."/>
            <person name="Hahn J.H."/>
            <person name="Sangsakoo G."/>
            <person name="Vanavichit A."/>
            <person name="de Mattos Luiz.A.T."/>
            <person name="Zimmer P.D."/>
            <person name="Malone G."/>
            <person name="Dellagostin O."/>
            <person name="de Oliveira A.C."/>
            <person name="Bevan M."/>
            <person name="Bancroft I."/>
            <person name="Minx P."/>
            <person name="Cordum H."/>
            <person name="Wilson R."/>
            <person name="Cheng Z."/>
            <person name="Jin W."/>
            <person name="Jiang J."/>
            <person name="Leong S.A."/>
            <person name="Iwama H."/>
            <person name="Gojobori T."/>
            <person name="Itoh T."/>
            <person name="Niimura Y."/>
            <person name="Fujii Y."/>
            <person name="Habara T."/>
            <person name="Sakai H."/>
            <person name="Sato Y."/>
            <person name="Wilson G."/>
            <person name="Kumar K."/>
            <person name="McCouch S."/>
            <person name="Juretic N."/>
            <person name="Hoen D."/>
            <person name="Wright S."/>
            <person name="Bruskiewich R."/>
            <person name="Bureau T."/>
            <person name="Miyao A."/>
            <person name="Hirochika H."/>
            <person name="Nishikawa T."/>
            <person name="Kadowaki K."/>
            <person name="Sugiura M."/>
            <person name="Burr B."/>
            <person name="Sasaki T."/>
        </authorList>
    </citation>
    <scope>NUCLEOTIDE SEQUENCE [LARGE SCALE GENOMIC DNA]</scope>
    <source>
        <strain evidence="7">cv. Nipponbare</strain>
    </source>
</reference>
<reference evidence="5" key="2">
    <citation type="journal article" date="2002" name="Nature">
        <title>Sequence and analysis of rice chromosome 4.</title>
        <authorList>
            <person name="Feng Q."/>
            <person name="Zhang Y."/>
            <person name="Hao P."/>
            <person name="Wang S."/>
            <person name="Fu G."/>
            <person name="Huang Y."/>
            <person name="Li Y."/>
            <person name="Zhu J."/>
            <person name="Liu Y."/>
            <person name="Hu X."/>
            <person name="Jia P."/>
            <person name="Zhang Y."/>
            <person name="Zhao Q."/>
            <person name="Ying K."/>
            <person name="Yu S."/>
            <person name="Tang Y."/>
            <person name="Weng Q."/>
            <person name="Zhang L."/>
            <person name="Lu Y."/>
            <person name="Mu J."/>
            <person name="Lu Y."/>
            <person name="Zhang L.S."/>
            <person name="Yu Z."/>
            <person name="Fan D."/>
            <person name="Liu X."/>
            <person name="Lu T."/>
            <person name="Li C."/>
            <person name="Wu Y."/>
            <person name="Sun T."/>
            <person name="Lei H."/>
            <person name="Li T."/>
            <person name="Hu H."/>
            <person name="Guan J."/>
            <person name="Wu M."/>
            <person name="Zhang R."/>
            <person name="Zhou B."/>
            <person name="Chen Z."/>
            <person name="Chen L."/>
            <person name="Jin Z."/>
            <person name="Wang R."/>
            <person name="Yin H."/>
            <person name="Cai Z."/>
            <person name="Ren S."/>
            <person name="Lv G."/>
            <person name="Gu W."/>
            <person name="Zhu G."/>
            <person name="Tu Y."/>
            <person name="Jia J."/>
            <person name="Zhang Y."/>
            <person name="Chen J."/>
            <person name="Kang H."/>
            <person name="Chen X."/>
            <person name="Shao C."/>
            <person name="Sun Y."/>
            <person name="Hu Q."/>
            <person name="Zhang X."/>
            <person name="Zhang W."/>
            <person name="Wang L."/>
            <person name="Ding C."/>
            <person name="Sheng H."/>
            <person name="Gu J."/>
            <person name="Chen S."/>
            <person name="Ni L."/>
            <person name="Zhu F."/>
            <person name="Chen W."/>
            <person name="Lan L."/>
            <person name="Lai Y."/>
            <person name="Cheng Z."/>
            <person name="Gu M."/>
            <person name="Jiang J."/>
            <person name="Li J."/>
            <person name="Hong G."/>
            <person name="Xue Y."/>
            <person name="Han B."/>
        </authorList>
    </citation>
    <scope>NUCLEOTIDE SEQUENCE</scope>
</reference>
<name>Q7XWT6_ORYSJ</name>
<feature type="domain" description="Transposase-associated" evidence="4">
    <location>
        <begin position="7"/>
        <end position="79"/>
    </location>
</feature>
<reference evidence="6" key="1">
    <citation type="submission" date="2001-12" db="EMBL/GenBank/DDBJ databases">
        <authorList>
            <person name="Han B."/>
            <person name="Feng Q."/>
            <person name="Huang Y.C."/>
            <person name="Li Y."/>
            <person name="Zhu J.J."/>
            <person name="Zhao Q."/>
            <person name="Hu X."/>
            <person name="Liu Y.L."/>
            <person name="Mu J."/>
            <person name="Yu Z."/>
            <person name="Chen L."/>
            <person name="Fan D.L."/>
            <person name="Weng Q.J."/>
            <person name="Zhang L."/>
            <person name="Lu Y.Q."/>
            <person name="Yu S.L."/>
            <person name="Liu X.H."/>
            <person name="Lu T.T."/>
            <person name="Zhang Y.J."/>
            <person name="Lu Y."/>
            <person name="Li C."/>
            <person name="Li T."/>
            <person name="Zhang Y."/>
            <person name="Hu H."/>
            <person name="Jia P.X."/>
            <person name="Qian Y.M."/>
            <person name="Ying K."/>
            <person name="Zhou B."/>
            <person name="Chen Z.H."/>
            <person name="Hao P."/>
            <person name="Zhang L."/>
            <person name="Wu M."/>
            <person name="Zhang R.Q."/>
            <person name="Guan J.P."/>
            <person name="Fu G."/>
            <person name="Wang S.Y."/>
            <person name="Ren S.X."/>
            <person name="Lv G."/>
            <person name="Lin W."/>
            <person name="Gu W.Q."/>
            <person name="Zhu G.F."/>
            <person name="Tu Y.F."/>
            <person name="Jia J."/>
            <person name="Yin H.F."/>
            <person name="Zhang Y."/>
            <person name="Cai Z."/>
            <person name="Chen J."/>
            <person name="Kang H."/>
            <person name="Chen X.Y."/>
            <person name="Shao C.Y."/>
            <person name="Sun Y."/>
            <person name="Hu Q.P."/>
            <person name="Zhang X.L."/>
            <person name="Zhang W."/>
            <person name="Wang L.J."/>
            <person name="Ding C.W."/>
            <person name="Sheng H.H."/>
            <person name="Gu J.L."/>
            <person name="Chen S.T."/>
            <person name="Ni L."/>
            <person name="Zhu F.H."/>
            <person name="Hong G.F."/>
        </authorList>
    </citation>
    <scope>NUCLEOTIDE SEQUENCE</scope>
</reference>
<organism evidence="5 7">
    <name type="scientific">Oryza sativa subsp. japonica</name>
    <name type="common">Rice</name>
    <dbReference type="NCBI Taxonomy" id="39947"/>
    <lineage>
        <taxon>Eukaryota</taxon>
        <taxon>Viridiplantae</taxon>
        <taxon>Streptophyta</taxon>
        <taxon>Embryophyta</taxon>
        <taxon>Tracheophyta</taxon>
        <taxon>Spermatophyta</taxon>
        <taxon>Magnoliopsida</taxon>
        <taxon>Liliopsida</taxon>
        <taxon>Poales</taxon>
        <taxon>Poaceae</taxon>
        <taxon>BOP clade</taxon>
        <taxon>Oryzoideae</taxon>
        <taxon>Oryzeae</taxon>
        <taxon>Oryzinae</taxon>
        <taxon>Oryza</taxon>
        <taxon>Oryza sativa</taxon>
    </lineage>
</organism>
<dbReference type="Pfam" id="PF13952">
    <property type="entry name" value="DUF4216"/>
    <property type="match status" value="1"/>
</dbReference>
<sequence length="1055" mass="121842">MHVQMDRSWVHSTLFSTQYVNGVNEFMDFIKEKYAEDDEILCPCTRCLNQKYLHQPTVKKHILMNGMDCTYTRWVHHGEDISVHVNEVPASVSVFDTDEGSIGMAQTDNNVGDRLDSLLSDLQTARGHGSHDSEPENGNNDGNSQTSFLKLLVKEAKRQLYPGCAKFSKFSFVDYSDLDNCPVCGLSRWKDPQRKKIPQKVLRHFPLVPRLQRLFVTKEGSEQAQWHKLKRQPSEKEMSHPVDGEAWQDFDREYPDFAKEARNLRLGLATDGFNPFGNFNTKYSMWPVFVVPYNLPPWACMDQSNLMMALLIPGPCSPGKDFDLFLQPLVEELIELWKGVHTYDAIIDKEFKLRAAVLWCIHDYPALATLSGRTTKGYFACIHCDKNPLSYALRNKIAYIGHYRFLPRGHRLRRNNEYSGLHGTNDPPGKFTKAELLAELEKVRHVKPGIKQKESRKRKRSALDRHKTANVKIWSRRVCLWDLEYWKNLKVRHNLDVMHIEKNICESLVGTILDIHGKTKDTVNARLDLSDLRIKENLQFRDEGDTSEMPRARYTLSKEQKVAFCNFLREVKFPDGYASNISRCLNADGSKVQGLKTHDCHILLQTILPAALRGFVDKDIYEAVAELGNFFKRLCSKTLNKDVLVQMNEEIIVLLCKLEKIFPPALFDVMMHLPVHLVEEALLRGPVQYGWMYPIERRLYTLKRYVRNGARPEGSIAEAYIADECLTFCSKYMDDVETRFNREARNVGFSNEEAYGADVFGHGVRFTSAAELVYDDGGLDQMVWDELEREEVSNIEKTIRQGFQTWFRNLMLRKNTDEEMVDDDIFSLACGPDLRIKKYKSCIVNGVRFNTLDRDKNKKTQNSGVISLGTHNSELIEFYGNIKEIIQIDYNGDDRSVVLFKCDWYKLDGRNALKDDGFYKSINVGSLWYKDDSLILATQARKVFYLPDTRFGNNWQVVQTFDHRHLYNEYCCDDQEEGIIRTVVDEPTTEMPLNRDDEPGQMFEASEISRLRKERPTLVCQSECEDGDEVFDDTLEEYCSEEDGDALLEVDSDDE</sequence>
<dbReference type="PANTHER" id="PTHR48258:SF14">
    <property type="entry name" value="OS02G0583300 PROTEIN"/>
    <property type="match status" value="1"/>
</dbReference>
<proteinExistence type="predicted"/>
<dbReference type="EMBL" id="AL731598">
    <property type="protein sequence ID" value="CAD39911.2"/>
    <property type="molecule type" value="Genomic_DNA"/>
</dbReference>
<gene>
    <name evidence="6" type="primary">OSJNBa0028M15.5</name>
    <name evidence="5" type="ORF">OSJNBa0065B15.15</name>
</gene>
<dbReference type="Pfam" id="PF02992">
    <property type="entry name" value="Transposase_21"/>
    <property type="match status" value="1"/>
</dbReference>
<dbReference type="Pfam" id="PF13963">
    <property type="entry name" value="Transpos_assoc"/>
    <property type="match status" value="1"/>
</dbReference>
<dbReference type="AlphaFoldDB" id="Q7XWT6"/>
<dbReference type="Pfam" id="PF13960">
    <property type="entry name" value="DUF4218"/>
    <property type="match status" value="1"/>
</dbReference>
<accession>Q7XWT6</accession>
<dbReference type="InterPro" id="IPR029480">
    <property type="entry name" value="Transpos_assoc"/>
</dbReference>
<reference evidence="7" key="4">
    <citation type="journal article" date="2008" name="Nucleic Acids Res.">
        <title>The rice annotation project database (RAP-DB): 2008 update.</title>
        <authorList>
            <consortium name="The rice annotation project (RAP)"/>
        </authorList>
    </citation>
    <scope>GENOME REANNOTATION</scope>
    <source>
        <strain evidence="7">cv. Nipponbare</strain>
    </source>
</reference>
<evidence type="ECO:0000313" key="7">
    <source>
        <dbReference type="Proteomes" id="UP000000763"/>
    </source>
</evidence>
<evidence type="ECO:0000259" key="4">
    <source>
        <dbReference type="Pfam" id="PF13963"/>
    </source>
</evidence>
<dbReference type="PANTHER" id="PTHR48258">
    <property type="entry name" value="DUF4218 DOMAIN-CONTAINING PROTEIN-RELATED"/>
    <property type="match status" value="1"/>
</dbReference>
<dbReference type="InterPro" id="IPR025312">
    <property type="entry name" value="DUF4216"/>
</dbReference>
<feature type="compositionally biased region" description="Polar residues" evidence="1">
    <location>
        <begin position="136"/>
        <end position="145"/>
    </location>
</feature>
<feature type="domain" description="DUF4218" evidence="3">
    <location>
        <begin position="634"/>
        <end position="746"/>
    </location>
</feature>
<evidence type="ECO:0000256" key="1">
    <source>
        <dbReference type="SAM" id="MobiDB-lite"/>
    </source>
</evidence>
<dbReference type="EMBL" id="AL662961">
    <property type="protein sequence ID" value="CAE05813.1"/>
    <property type="molecule type" value="Genomic_DNA"/>
</dbReference>
<evidence type="ECO:0000313" key="6">
    <source>
        <dbReference type="EMBL" id="CAE05813.1"/>
    </source>
</evidence>
<evidence type="ECO:0000259" key="3">
    <source>
        <dbReference type="Pfam" id="PF13960"/>
    </source>
</evidence>
<dbReference type="InterPro" id="IPR025452">
    <property type="entry name" value="DUF4218"/>
</dbReference>
<evidence type="ECO:0000313" key="5">
    <source>
        <dbReference type="EMBL" id="CAD39911.2"/>
    </source>
</evidence>